<feature type="signal peptide" evidence="2">
    <location>
        <begin position="1"/>
        <end position="22"/>
    </location>
</feature>
<evidence type="ECO:0000256" key="1">
    <source>
        <dbReference type="SAM" id="MobiDB-lite"/>
    </source>
</evidence>
<feature type="compositionally biased region" description="Basic and acidic residues" evidence="1">
    <location>
        <begin position="88"/>
        <end position="111"/>
    </location>
</feature>
<proteinExistence type="predicted"/>
<dbReference type="EMBL" id="LR215729">
    <property type="protein sequence ID" value="VEV99587.1"/>
    <property type="molecule type" value="Genomic_DNA"/>
</dbReference>
<evidence type="ECO:0008006" key="4">
    <source>
        <dbReference type="Google" id="ProtNLM"/>
    </source>
</evidence>
<reference evidence="3" key="1">
    <citation type="submission" date="2019-02" db="EMBL/GenBank/DDBJ databases">
        <authorList>
            <consortium name="Genoscope - CEA"/>
            <person name="William W."/>
        </authorList>
    </citation>
    <scope>NUCLEOTIDE SEQUENCE [LARGE SCALE GENOMIC DNA]</scope>
    <source>
        <strain evidence="3">YSy11</strain>
    </source>
</reference>
<feature type="region of interest" description="Disordered" evidence="1">
    <location>
        <begin position="24"/>
        <end position="111"/>
    </location>
</feature>
<accession>A0A653EAG8</accession>
<dbReference type="RefSeq" id="WP_150549581.1">
    <property type="nucleotide sequence ID" value="NZ_LR215729.2"/>
</dbReference>
<organism evidence="3">
    <name type="scientific">Pseudomonas marincola</name>
    <dbReference type="NCBI Taxonomy" id="437900"/>
    <lineage>
        <taxon>Bacteria</taxon>
        <taxon>Pseudomonadati</taxon>
        <taxon>Pseudomonadota</taxon>
        <taxon>Gammaproteobacteria</taxon>
        <taxon>Pseudomonadales</taxon>
        <taxon>Pseudomonadaceae</taxon>
        <taxon>Pseudomonas</taxon>
    </lineage>
</organism>
<sequence>MKALASMLCTFALLGASAGVVAQTYPMPSVSGGSGGAGTANPKPYTPVTPRGMPSTAPNNPPLISPSLTDKPAAQTPLRRPVDSLAPPDKDLQLLEQQRQRNSEKAKDPAP</sequence>
<evidence type="ECO:0000256" key="2">
    <source>
        <dbReference type="SAM" id="SignalP"/>
    </source>
</evidence>
<evidence type="ECO:0000313" key="3">
    <source>
        <dbReference type="EMBL" id="VEV99587.1"/>
    </source>
</evidence>
<dbReference type="AlphaFoldDB" id="A0A653EAG8"/>
<feature type="chain" id="PRO_5024805481" description="Lipoprotein" evidence="2">
    <location>
        <begin position="23"/>
        <end position="111"/>
    </location>
</feature>
<gene>
    <name evidence="3" type="ORF">PMYSY11_4544</name>
</gene>
<name>A0A653EAG8_9PSED</name>
<protein>
    <recommendedName>
        <fullName evidence="4">Lipoprotein</fullName>
    </recommendedName>
</protein>
<keyword evidence="2" id="KW-0732">Signal</keyword>